<dbReference type="InterPro" id="IPR031327">
    <property type="entry name" value="MCM"/>
</dbReference>
<evidence type="ECO:0000313" key="3">
    <source>
        <dbReference type="WBParaSite" id="TMUE_1000004095.1"/>
    </source>
</evidence>
<feature type="domain" description="MCM AAA-lid" evidence="1">
    <location>
        <begin position="30"/>
        <end position="112"/>
    </location>
</feature>
<evidence type="ECO:0000259" key="1">
    <source>
        <dbReference type="Pfam" id="PF17855"/>
    </source>
</evidence>
<dbReference type="GO" id="GO:1902975">
    <property type="term" value="P:mitotic DNA replication initiation"/>
    <property type="evidence" value="ECO:0007669"/>
    <property type="project" value="TreeGrafter"/>
</dbReference>
<dbReference type="GO" id="GO:0000727">
    <property type="term" value="P:double-strand break repair via break-induced replication"/>
    <property type="evidence" value="ECO:0007669"/>
    <property type="project" value="TreeGrafter"/>
</dbReference>
<dbReference type="Pfam" id="PF17855">
    <property type="entry name" value="MCM_lid"/>
    <property type="match status" value="1"/>
</dbReference>
<dbReference type="GO" id="GO:0006271">
    <property type="term" value="P:DNA strand elongation involved in DNA replication"/>
    <property type="evidence" value="ECO:0007669"/>
    <property type="project" value="TreeGrafter"/>
</dbReference>
<accession>A0A5S6QAH6</accession>
<dbReference type="GO" id="GO:0003697">
    <property type="term" value="F:single-stranded DNA binding"/>
    <property type="evidence" value="ECO:0007669"/>
    <property type="project" value="TreeGrafter"/>
</dbReference>
<dbReference type="InterPro" id="IPR027417">
    <property type="entry name" value="P-loop_NTPase"/>
</dbReference>
<evidence type="ECO:0000313" key="2">
    <source>
        <dbReference type="Proteomes" id="UP000046395"/>
    </source>
</evidence>
<dbReference type="GO" id="GO:0005634">
    <property type="term" value="C:nucleus"/>
    <property type="evidence" value="ECO:0007669"/>
    <property type="project" value="TreeGrafter"/>
</dbReference>
<dbReference type="GO" id="GO:0042555">
    <property type="term" value="C:MCM complex"/>
    <property type="evidence" value="ECO:0007669"/>
    <property type="project" value="TreeGrafter"/>
</dbReference>
<dbReference type="STRING" id="70415.A0A5S6QAH6"/>
<dbReference type="PANTHER" id="PTHR11630:SF46">
    <property type="entry name" value="DNA REPLICATION LICENSING FACTOR MCM3-RELATED"/>
    <property type="match status" value="1"/>
</dbReference>
<dbReference type="GO" id="GO:0017116">
    <property type="term" value="F:single-stranded DNA helicase activity"/>
    <property type="evidence" value="ECO:0007669"/>
    <property type="project" value="TreeGrafter"/>
</dbReference>
<dbReference type="PANTHER" id="PTHR11630">
    <property type="entry name" value="DNA REPLICATION LICENSING FACTOR MCM FAMILY MEMBER"/>
    <property type="match status" value="1"/>
</dbReference>
<proteinExistence type="predicted"/>
<dbReference type="Gene3D" id="3.40.50.300">
    <property type="entry name" value="P-loop containing nucleotide triphosphate hydrolases"/>
    <property type="match status" value="1"/>
</dbReference>
<organism evidence="2 3">
    <name type="scientific">Trichuris muris</name>
    <name type="common">Mouse whipworm</name>
    <dbReference type="NCBI Taxonomy" id="70415"/>
    <lineage>
        <taxon>Eukaryota</taxon>
        <taxon>Metazoa</taxon>
        <taxon>Ecdysozoa</taxon>
        <taxon>Nematoda</taxon>
        <taxon>Enoplea</taxon>
        <taxon>Dorylaimia</taxon>
        <taxon>Trichinellida</taxon>
        <taxon>Trichuridae</taxon>
        <taxon>Trichuris</taxon>
    </lineage>
</organism>
<dbReference type="WBParaSite" id="TMUE_1000004095.1">
    <property type="protein sequence ID" value="TMUE_1000004095.1"/>
    <property type="gene ID" value="WBGene00290950"/>
</dbReference>
<reference evidence="3" key="1">
    <citation type="submission" date="2019-12" db="UniProtKB">
        <authorList>
            <consortium name="WormBaseParasite"/>
        </authorList>
    </citation>
    <scope>IDENTIFICATION</scope>
</reference>
<dbReference type="GO" id="GO:0005524">
    <property type="term" value="F:ATP binding"/>
    <property type="evidence" value="ECO:0007669"/>
    <property type="project" value="InterPro"/>
</dbReference>
<dbReference type="InterPro" id="IPR041562">
    <property type="entry name" value="MCM_lid"/>
</dbReference>
<keyword evidence="2" id="KW-1185">Reference proteome</keyword>
<dbReference type="SUPFAM" id="SSF52540">
    <property type="entry name" value="P-loop containing nucleoside triphosphate hydrolases"/>
    <property type="match status" value="1"/>
</dbReference>
<dbReference type="AlphaFoldDB" id="A0A5S6QAH6"/>
<name>A0A5S6QAH6_TRIMR</name>
<sequence>MEKMGMQDFLLSGFDFISILRDEQKDTVKFLRKFISYAKKMNSILTSQACEYISEKYAGLRAFEETQLDKEWTMPMTARMLETLTRLSTAFAKIRFAKRVTASDAEKAYSMLIYAIF</sequence>
<dbReference type="Proteomes" id="UP000046395">
    <property type="component" value="Unassembled WGS sequence"/>
</dbReference>
<protein>
    <submittedName>
        <fullName evidence="3">MCM_lid domain-containing protein</fullName>
    </submittedName>
</protein>